<dbReference type="GeneID" id="115066381"/>
<dbReference type="KEGG" id="bdr:115066381"/>
<feature type="transmembrane region" description="Helical" evidence="1">
    <location>
        <begin position="264"/>
        <end position="287"/>
    </location>
</feature>
<protein>
    <submittedName>
        <fullName evidence="3">Uncharacterized protein LOC115066381</fullName>
    </submittedName>
</protein>
<dbReference type="OrthoDB" id="7994110at2759"/>
<feature type="transmembrane region" description="Helical" evidence="1">
    <location>
        <begin position="302"/>
        <end position="322"/>
    </location>
</feature>
<keyword evidence="1" id="KW-0472">Membrane</keyword>
<reference evidence="3" key="1">
    <citation type="submission" date="2025-08" db="UniProtKB">
        <authorList>
            <consortium name="RefSeq"/>
        </authorList>
    </citation>
    <scope>IDENTIFICATION</scope>
    <source>
        <tissue evidence="3">Adult</tissue>
    </source>
</reference>
<name>A0A8N4QGX7_BACDO</name>
<dbReference type="RefSeq" id="XP_029407347.2">
    <property type="nucleotide sequence ID" value="XM_029551487.2"/>
</dbReference>
<evidence type="ECO:0000256" key="1">
    <source>
        <dbReference type="SAM" id="Phobius"/>
    </source>
</evidence>
<evidence type="ECO:0000313" key="2">
    <source>
        <dbReference type="Proteomes" id="UP001652620"/>
    </source>
</evidence>
<dbReference type="Proteomes" id="UP001652620">
    <property type="component" value="Chromosome 3"/>
</dbReference>
<feature type="transmembrane region" description="Helical" evidence="1">
    <location>
        <begin position="107"/>
        <end position="127"/>
    </location>
</feature>
<sequence length="421" mass="49744">MDLNLIKNTVKKHLTVFKIRLYTLDITSALINIHSLHYNSKNVTVKNSRINHYQRIARRIFIFIIFVESLFTIVAGSGISIFRKYYPNELDKMNCVGRIPLERVFKLVMTTSAIKYCITFCVLFCWWNKQSKRAFIKLLNELLRLCRRLTIHFDIDCSKLPPQCSLLFHLQFLVIIGNLLNNLLLAFTFNDIYSSLRDFFNGVFYAPIPLMYQTVLLTLCQLHYKANAQLDMYVACDACKNKYIFKFIVFLSDLKTFQNRFAKAFIWLPRLVAIKTFLIVGECSYLWHYQNHYNTLADVKLIWLYTAVAESLLDIFLMVFMLNELRRLDLQTQHLLYLTVINLHNEMSYRGRRVALREHGIYLSTPQSKSYTLHLHHFVEQLCYLQVWTILIPVLCGFMLACLDPFDMMFIRDLSQFNSIK</sequence>
<keyword evidence="1" id="KW-0812">Transmembrane</keyword>
<evidence type="ECO:0000313" key="3">
    <source>
        <dbReference type="RefSeq" id="XP_029407347.2"/>
    </source>
</evidence>
<gene>
    <name evidence="3" type="primary">LOC115066381</name>
</gene>
<organism evidence="2 3">
    <name type="scientific">Bactrocera dorsalis</name>
    <name type="common">Oriental fruit fly</name>
    <name type="synonym">Dacus dorsalis</name>
    <dbReference type="NCBI Taxonomy" id="27457"/>
    <lineage>
        <taxon>Eukaryota</taxon>
        <taxon>Metazoa</taxon>
        <taxon>Ecdysozoa</taxon>
        <taxon>Arthropoda</taxon>
        <taxon>Hexapoda</taxon>
        <taxon>Insecta</taxon>
        <taxon>Pterygota</taxon>
        <taxon>Neoptera</taxon>
        <taxon>Endopterygota</taxon>
        <taxon>Diptera</taxon>
        <taxon>Brachycera</taxon>
        <taxon>Muscomorpha</taxon>
        <taxon>Tephritoidea</taxon>
        <taxon>Tephritidae</taxon>
        <taxon>Bactrocera</taxon>
        <taxon>Bactrocera</taxon>
    </lineage>
</organism>
<keyword evidence="2" id="KW-1185">Reference proteome</keyword>
<feature type="transmembrane region" description="Helical" evidence="1">
    <location>
        <begin position="199"/>
        <end position="220"/>
    </location>
</feature>
<dbReference type="AlphaFoldDB" id="A0A8N4QGX7"/>
<accession>A0A8N4QGX7</accession>
<feature type="transmembrane region" description="Helical" evidence="1">
    <location>
        <begin position="166"/>
        <end position="187"/>
    </location>
</feature>
<proteinExistence type="predicted"/>
<feature type="transmembrane region" description="Helical" evidence="1">
    <location>
        <begin position="382"/>
        <end position="401"/>
    </location>
</feature>
<feature type="transmembrane region" description="Helical" evidence="1">
    <location>
        <begin position="60"/>
        <end position="82"/>
    </location>
</feature>
<keyword evidence="1" id="KW-1133">Transmembrane helix</keyword>